<feature type="region of interest" description="Disordered" evidence="1">
    <location>
        <begin position="1"/>
        <end position="87"/>
    </location>
</feature>
<evidence type="ECO:0000256" key="1">
    <source>
        <dbReference type="SAM" id="MobiDB-lite"/>
    </source>
</evidence>
<dbReference type="OrthoDB" id="3050608at2759"/>
<comment type="caution">
    <text evidence="2">The sequence shown here is derived from an EMBL/GenBank/DDBJ whole genome shotgun (WGS) entry which is preliminary data.</text>
</comment>
<name>A0A4Q2DNB3_9AGAR</name>
<feature type="compositionally biased region" description="Basic and acidic residues" evidence="1">
    <location>
        <begin position="64"/>
        <end position="87"/>
    </location>
</feature>
<proteinExistence type="predicted"/>
<dbReference type="AlphaFoldDB" id="A0A4Q2DNB3"/>
<feature type="compositionally biased region" description="Low complexity" evidence="1">
    <location>
        <begin position="1"/>
        <end position="39"/>
    </location>
</feature>
<evidence type="ECO:0000313" key="2">
    <source>
        <dbReference type="EMBL" id="RXW21557.1"/>
    </source>
</evidence>
<organism evidence="2 3">
    <name type="scientific">Candolleomyces aberdarensis</name>
    <dbReference type="NCBI Taxonomy" id="2316362"/>
    <lineage>
        <taxon>Eukaryota</taxon>
        <taxon>Fungi</taxon>
        <taxon>Dikarya</taxon>
        <taxon>Basidiomycota</taxon>
        <taxon>Agaricomycotina</taxon>
        <taxon>Agaricomycetes</taxon>
        <taxon>Agaricomycetidae</taxon>
        <taxon>Agaricales</taxon>
        <taxon>Agaricineae</taxon>
        <taxon>Psathyrellaceae</taxon>
        <taxon>Candolleomyces</taxon>
    </lineage>
</organism>
<evidence type="ECO:0000313" key="3">
    <source>
        <dbReference type="Proteomes" id="UP000290288"/>
    </source>
</evidence>
<sequence length="108" mass="11246">MDSVKQAAETAVNAANNNNQQHGGQNSNDGQSSNNNGLGFISGNSAVDGVLGNLNGALGGGKQGEAKEEKVFKEGPQDKEPFVEQAKDESISDFIREVYKGMTGTGFP</sequence>
<dbReference type="STRING" id="2316362.A0A4Q2DNB3"/>
<keyword evidence="3" id="KW-1185">Reference proteome</keyword>
<accession>A0A4Q2DNB3</accession>
<protein>
    <submittedName>
        <fullName evidence="2">Uncharacterized protein</fullName>
    </submittedName>
</protein>
<dbReference type="EMBL" id="SDEE01000103">
    <property type="protein sequence ID" value="RXW21557.1"/>
    <property type="molecule type" value="Genomic_DNA"/>
</dbReference>
<gene>
    <name evidence="2" type="ORF">EST38_g4313</name>
</gene>
<dbReference type="Proteomes" id="UP000290288">
    <property type="component" value="Unassembled WGS sequence"/>
</dbReference>
<reference evidence="2 3" key="1">
    <citation type="submission" date="2019-01" db="EMBL/GenBank/DDBJ databases">
        <title>Draft genome sequence of Psathyrella aberdarensis IHI B618.</title>
        <authorList>
            <person name="Buettner E."/>
            <person name="Kellner H."/>
        </authorList>
    </citation>
    <scope>NUCLEOTIDE SEQUENCE [LARGE SCALE GENOMIC DNA]</scope>
    <source>
        <strain evidence="2 3">IHI B618</strain>
    </source>
</reference>